<gene>
    <name evidence="1" type="ORF">M441DRAFT_59495</name>
</gene>
<evidence type="ECO:0000313" key="1">
    <source>
        <dbReference type="EMBL" id="PTB39457.1"/>
    </source>
</evidence>
<dbReference type="OrthoDB" id="341259at2759"/>
<accession>A0A2T3Z3S6</accession>
<proteinExistence type="predicted"/>
<dbReference type="Proteomes" id="UP000240493">
    <property type="component" value="Unassembled WGS sequence"/>
</dbReference>
<name>A0A2T3Z3S6_TRIA4</name>
<dbReference type="EMBL" id="KZ679264">
    <property type="protein sequence ID" value="PTB39457.1"/>
    <property type="molecule type" value="Genomic_DNA"/>
</dbReference>
<protein>
    <submittedName>
        <fullName evidence="1">Uncharacterized protein</fullName>
    </submittedName>
</protein>
<dbReference type="AlphaFoldDB" id="A0A2T3Z3S6"/>
<reference evidence="1 2" key="1">
    <citation type="submission" date="2016-07" db="EMBL/GenBank/DDBJ databases">
        <title>Multiple horizontal gene transfer events from other fungi enriched the ability of initially mycotrophic Trichoderma (Ascomycota) to feed on dead plant biomass.</title>
        <authorList>
            <consortium name="DOE Joint Genome Institute"/>
            <person name="Aerts A."/>
            <person name="Atanasova L."/>
            <person name="Chenthamara K."/>
            <person name="Zhang J."/>
            <person name="Grujic M."/>
            <person name="Henrissat B."/>
            <person name="Kuo A."/>
            <person name="Salamov A."/>
            <person name="Lipzen A."/>
            <person name="Labutti K."/>
            <person name="Barry K."/>
            <person name="Miao Y."/>
            <person name="Rahimi M.J."/>
            <person name="Shen Q."/>
            <person name="Grigoriev I.V."/>
            <person name="Kubicek C.P."/>
            <person name="Druzhinina I.S."/>
        </authorList>
    </citation>
    <scope>NUCLEOTIDE SEQUENCE [LARGE SCALE GENOMIC DNA]</scope>
    <source>
        <strain evidence="1 2">CBS 433.97</strain>
    </source>
</reference>
<organism evidence="1 2">
    <name type="scientific">Trichoderma asperellum (strain ATCC 204424 / CBS 433.97 / NBRC 101777)</name>
    <dbReference type="NCBI Taxonomy" id="1042311"/>
    <lineage>
        <taxon>Eukaryota</taxon>
        <taxon>Fungi</taxon>
        <taxon>Dikarya</taxon>
        <taxon>Ascomycota</taxon>
        <taxon>Pezizomycotina</taxon>
        <taxon>Sordariomycetes</taxon>
        <taxon>Hypocreomycetidae</taxon>
        <taxon>Hypocreales</taxon>
        <taxon>Hypocreaceae</taxon>
        <taxon>Trichoderma</taxon>
    </lineage>
</organism>
<evidence type="ECO:0000313" key="2">
    <source>
        <dbReference type="Proteomes" id="UP000240493"/>
    </source>
</evidence>
<keyword evidence="2" id="KW-1185">Reference proteome</keyword>
<sequence>MVLATLVGLAVATPKSPLFKRQCPTQPQDCCLQTGTCETCYYGTEPFPCNCECLQVGGCPCTEIDNDLNPPQCIGWSAGESGHC</sequence>